<dbReference type="PANTHER" id="PTHR11473:SF24">
    <property type="entry name" value="PHENYLALANINE-4-HYDROXYLASE"/>
    <property type="match status" value="1"/>
</dbReference>
<organism evidence="13 14">
    <name type="scientific">Perca fluviatilis</name>
    <name type="common">European perch</name>
    <dbReference type="NCBI Taxonomy" id="8168"/>
    <lineage>
        <taxon>Eukaryota</taxon>
        <taxon>Metazoa</taxon>
        <taxon>Chordata</taxon>
        <taxon>Craniata</taxon>
        <taxon>Vertebrata</taxon>
        <taxon>Euteleostomi</taxon>
        <taxon>Actinopterygii</taxon>
        <taxon>Neopterygii</taxon>
        <taxon>Teleostei</taxon>
        <taxon>Neoteleostei</taxon>
        <taxon>Acanthomorphata</taxon>
        <taxon>Eupercaria</taxon>
        <taxon>Perciformes</taxon>
        <taxon>Percoidei</taxon>
        <taxon>Percidae</taxon>
        <taxon>Percinae</taxon>
        <taxon>Perca</taxon>
    </lineage>
</organism>
<dbReference type="Gene3D" id="1.10.800.10">
    <property type="entry name" value="Aromatic amino acid hydroxylase"/>
    <property type="match status" value="2"/>
</dbReference>
<keyword evidence="5" id="KW-0560">Oxidoreductase</keyword>
<evidence type="ECO:0000259" key="12">
    <source>
        <dbReference type="PROSITE" id="PS51410"/>
    </source>
</evidence>
<dbReference type="PROSITE" id="PS51410">
    <property type="entry name" value="BH4_AAA_HYDROXYL_2"/>
    <property type="match status" value="2"/>
</dbReference>
<keyword evidence="6 10" id="KW-0408">Iron</keyword>
<feature type="binding site" evidence="10">
    <location>
        <position position="260"/>
    </location>
    <ligand>
        <name>Fe cation</name>
        <dbReference type="ChEBI" id="CHEBI:24875"/>
    </ligand>
</feature>
<evidence type="ECO:0000256" key="10">
    <source>
        <dbReference type="PIRSR" id="PIRSR000336-1"/>
    </source>
</evidence>
<comment type="pathway">
    <text evidence="2">Aromatic compound metabolism; serotonin biosynthesis; serotonin from L-tryptophan: step 1/2.</text>
</comment>
<dbReference type="PROSITE" id="PS00367">
    <property type="entry name" value="BH4_AAA_HYDROXYL_1"/>
    <property type="match status" value="1"/>
</dbReference>
<keyword evidence="7" id="KW-0503">Monooxygenase</keyword>
<dbReference type="InterPro" id="IPR018301">
    <property type="entry name" value="ArAA_hydroxylase_Fe/CU_BS"/>
</dbReference>
<dbReference type="SUPFAM" id="SSF56534">
    <property type="entry name" value="Aromatic aminoacid monoxygenases, catalytic and oligomerization domains"/>
    <property type="match status" value="2"/>
</dbReference>
<dbReference type="GO" id="GO:0004510">
    <property type="term" value="F:tryptophan 5-monooxygenase activity"/>
    <property type="evidence" value="ECO:0007669"/>
    <property type="project" value="UniProtKB-EC"/>
</dbReference>
<evidence type="ECO:0000313" key="13">
    <source>
        <dbReference type="EMBL" id="KAF1372208.1"/>
    </source>
</evidence>
<comment type="similarity">
    <text evidence="3">Belongs to the biopterin-dependent aromatic amino acid hydroxylase family.</text>
</comment>
<keyword evidence="14" id="KW-1185">Reference proteome</keyword>
<evidence type="ECO:0000256" key="5">
    <source>
        <dbReference type="ARBA" id="ARBA00023002"/>
    </source>
</evidence>
<dbReference type="GO" id="GO:0004505">
    <property type="term" value="F:phenylalanine 4-monooxygenase activity"/>
    <property type="evidence" value="ECO:0007669"/>
    <property type="project" value="UniProtKB-ARBA"/>
</dbReference>
<gene>
    <name evidence="13" type="ORF">PFLUV_G00262810</name>
</gene>
<dbReference type="SUPFAM" id="SSF55021">
    <property type="entry name" value="ACT-like"/>
    <property type="match status" value="1"/>
</dbReference>
<comment type="cofactor">
    <cofactor evidence="1 11">
        <name>Fe(2+)</name>
        <dbReference type="ChEBI" id="CHEBI:29033"/>
    </cofactor>
</comment>
<dbReference type="EMBL" id="VHII01000023">
    <property type="protein sequence ID" value="KAF1372208.1"/>
    <property type="molecule type" value="Genomic_DNA"/>
</dbReference>
<dbReference type="InterPro" id="IPR036329">
    <property type="entry name" value="Aro-AA_hydroxylase_C_sf"/>
</dbReference>
<evidence type="ECO:0000256" key="4">
    <source>
        <dbReference type="ARBA" id="ARBA00022723"/>
    </source>
</evidence>
<evidence type="ECO:0000256" key="8">
    <source>
        <dbReference type="ARBA" id="ARBA00023094"/>
    </source>
</evidence>
<evidence type="ECO:0000256" key="1">
    <source>
        <dbReference type="ARBA" id="ARBA00001954"/>
    </source>
</evidence>
<evidence type="ECO:0000256" key="3">
    <source>
        <dbReference type="ARBA" id="ARBA00009712"/>
    </source>
</evidence>
<evidence type="ECO:0000256" key="7">
    <source>
        <dbReference type="ARBA" id="ARBA00023033"/>
    </source>
</evidence>
<dbReference type="InterPro" id="IPR019773">
    <property type="entry name" value="Tyrosine_3-monooxygenase-like"/>
</dbReference>
<dbReference type="AlphaFoldDB" id="A0A6A5E1X4"/>
<keyword evidence="4 10" id="KW-0479">Metal-binding</keyword>
<keyword evidence="8" id="KW-0724">Serotonin biosynthesis</keyword>
<dbReference type="InterPro" id="IPR036951">
    <property type="entry name" value="ArAA_hydroxylase_sf"/>
</dbReference>
<dbReference type="GO" id="GO:0042427">
    <property type="term" value="P:serotonin biosynthetic process"/>
    <property type="evidence" value="ECO:0007669"/>
    <property type="project" value="UniProtKB-KW"/>
</dbReference>
<comment type="catalytic activity">
    <reaction evidence="9">
        <text>(6R)-L-erythro-5,6,7,8-tetrahydrobiopterin + L-tryptophan + O2 = 5-hydroxy-L-tryptophan + (4aS,6R)-4a-hydroxy-L-erythro-5,6,7,8-tetrahydrobiopterin</text>
        <dbReference type="Rhea" id="RHEA:16709"/>
        <dbReference type="ChEBI" id="CHEBI:15379"/>
        <dbReference type="ChEBI" id="CHEBI:15642"/>
        <dbReference type="ChEBI" id="CHEBI:57912"/>
        <dbReference type="ChEBI" id="CHEBI:58266"/>
        <dbReference type="ChEBI" id="CHEBI:59560"/>
        <dbReference type="EC" id="1.14.16.4"/>
    </reaction>
</comment>
<dbReference type="Pfam" id="PF00351">
    <property type="entry name" value="Biopterin_H"/>
    <property type="match status" value="1"/>
</dbReference>
<feature type="binding site" evidence="10">
    <location>
        <position position="255"/>
    </location>
    <ligand>
        <name>Fe cation</name>
        <dbReference type="ChEBI" id="CHEBI:24875"/>
    </ligand>
</feature>
<dbReference type="PIRSF" id="PIRSF000336">
    <property type="entry name" value="TH"/>
    <property type="match status" value="1"/>
</dbReference>
<dbReference type="Proteomes" id="UP000465112">
    <property type="component" value="Chromosome 23"/>
</dbReference>
<evidence type="ECO:0000256" key="2">
    <source>
        <dbReference type="ARBA" id="ARBA00004783"/>
    </source>
</evidence>
<dbReference type="InterPro" id="IPR019774">
    <property type="entry name" value="Aromatic-AA_hydroxylase_C"/>
</dbReference>
<accession>A0A6A5E1X4</accession>
<dbReference type="InterPro" id="IPR001273">
    <property type="entry name" value="ArAA_hydroxylase"/>
</dbReference>
<proteinExistence type="inferred from homology"/>
<sequence length="551" mass="62611">METNKFFKTNKKKNHLRSHHSLFSQENGINLTHIESRPSRMDKDQYKFFVSVDPTCSQALDDVIKGLGTQISDHVHDLSHNKQKDTVPWFPNDIQDLDRFANQILSYGSELDSDHPGFTDPVYRARRKEFADIAYNYRHGQIIPRVEYTEEEKATWGTVFKELKTLYPLHACANTTGSSPCWRNTAATGRTTSHSWRTCPASCSVTCTGFRVRPAAGLLSPRDFLAGLAFRVIYSTQYIRHRSKPTYTPEPDICHELLGHVPLFADSSFAQFSQEFGLASLGAPDEFIEKLAAVYWFTVEFGLCKQGSEIKAYGAGLLSSFGELQYSFTDKPKLQPFDADRTSIQKYPITEYQPVYFVAESFEDAKEKVKKFAAASPKPFSVRYNPYTQSIEVLDNTQQLKNLADSISSEMGKLCEALQKLYWFTVEFGLCKQNGTVKAYGAGLLSSYGELVYALSNEPEYKPFNPEETAVQPYQDQTYQPVYFVSESFEDAKTKMRRYSATIKRPFAVRYDPFTCSVEVLDQPGKIQNALSQMREELKTLHSALETFSSS</sequence>
<evidence type="ECO:0000256" key="9">
    <source>
        <dbReference type="ARBA" id="ARBA00048860"/>
    </source>
</evidence>
<dbReference type="GO" id="GO:0005506">
    <property type="term" value="F:iron ion binding"/>
    <property type="evidence" value="ECO:0007669"/>
    <property type="project" value="InterPro"/>
</dbReference>
<name>A0A6A5E1X4_PERFL</name>
<feature type="domain" description="Biopterin-dependent aromatic amino acid hydroxylase family profile" evidence="12">
    <location>
        <begin position="75"/>
        <end position="422"/>
    </location>
</feature>
<reference evidence="13 14" key="1">
    <citation type="submission" date="2019-06" db="EMBL/GenBank/DDBJ databases">
        <title>A chromosome-scale genome assembly of the European perch, Perca fluviatilis.</title>
        <authorList>
            <person name="Roques C."/>
            <person name="Zahm M."/>
            <person name="Cabau C."/>
            <person name="Klopp C."/>
            <person name="Bouchez O."/>
            <person name="Donnadieu C."/>
            <person name="Kuhl H."/>
            <person name="Gislard M."/>
            <person name="Guendouz S."/>
            <person name="Journot L."/>
            <person name="Haffray P."/>
            <person name="Bestin A."/>
            <person name="Morvezen R."/>
            <person name="Feron R."/>
            <person name="Wen M."/>
            <person name="Jouanno E."/>
            <person name="Herpin A."/>
            <person name="Schartl M."/>
            <person name="Postlethwait J."/>
            <person name="Schaerlinger B."/>
            <person name="Chardard D."/>
            <person name="Lecocq T."/>
            <person name="Poncet C."/>
            <person name="Jaffrelo L."/>
            <person name="Lampietro C."/>
            <person name="Guiguen Y."/>
        </authorList>
    </citation>
    <scope>NUCLEOTIDE SEQUENCE [LARGE SCALE GENOMIC DNA]</scope>
    <source>
        <tissue evidence="13">Blood</tissue>
    </source>
</reference>
<evidence type="ECO:0000256" key="11">
    <source>
        <dbReference type="PIRSR" id="PIRSR601273-2"/>
    </source>
</evidence>
<dbReference type="InterPro" id="IPR045865">
    <property type="entry name" value="ACT-like_dom_sf"/>
</dbReference>
<comment type="caution">
    <text evidence="13">The sequence shown here is derived from an EMBL/GenBank/DDBJ whole genome shotgun (WGS) entry which is preliminary data.</text>
</comment>
<dbReference type="PRINTS" id="PR00372">
    <property type="entry name" value="FYWHYDRXLASE"/>
</dbReference>
<feature type="domain" description="Biopterin-dependent aromatic amino acid hydroxylase family profile" evidence="12">
    <location>
        <begin position="418"/>
        <end position="549"/>
    </location>
</feature>
<protein>
    <recommendedName>
        <fullName evidence="12">Biopterin-dependent aromatic amino acid hydroxylase family profile domain-containing protein</fullName>
    </recommendedName>
</protein>
<evidence type="ECO:0000256" key="6">
    <source>
        <dbReference type="ARBA" id="ARBA00023004"/>
    </source>
</evidence>
<dbReference type="PANTHER" id="PTHR11473">
    <property type="entry name" value="AROMATIC AMINO ACID HYDROXYLASE"/>
    <property type="match status" value="1"/>
</dbReference>
<evidence type="ECO:0000313" key="14">
    <source>
        <dbReference type="Proteomes" id="UP000465112"/>
    </source>
</evidence>
<dbReference type="FunFam" id="1.10.800.10:FF:000001">
    <property type="entry name" value="tryptophan 5-hydroxylase 1"/>
    <property type="match status" value="1"/>
</dbReference>
<feature type="binding site" evidence="10">
    <location>
        <position position="300"/>
    </location>
    <ligand>
        <name>Fe cation</name>
        <dbReference type="ChEBI" id="CHEBI:24875"/>
    </ligand>
</feature>